<name>A0ABP0YZ43_9ROSI</name>
<protein>
    <submittedName>
        <fullName evidence="1">Uncharacterized protein</fullName>
    </submittedName>
</protein>
<accession>A0ABP0YZ43</accession>
<proteinExistence type="predicted"/>
<evidence type="ECO:0000313" key="2">
    <source>
        <dbReference type="Proteomes" id="UP001642487"/>
    </source>
</evidence>
<evidence type="ECO:0000313" key="1">
    <source>
        <dbReference type="EMBL" id="CAK9324306.1"/>
    </source>
</evidence>
<sequence>MSASVLSSEQACIMCAAAPGSTPCGHGSSSNSFPPSVLAIFLFFTFKPCVHYLEIPVSKVREVWISKPRALFGSG</sequence>
<gene>
    <name evidence="1" type="ORF">CITCOLO1_LOCUS16539</name>
</gene>
<reference evidence="1 2" key="1">
    <citation type="submission" date="2024-03" db="EMBL/GenBank/DDBJ databases">
        <authorList>
            <person name="Gkanogiannis A."/>
            <person name="Becerra Lopez-Lavalle L."/>
        </authorList>
    </citation>
    <scope>NUCLEOTIDE SEQUENCE [LARGE SCALE GENOMIC DNA]</scope>
</reference>
<organism evidence="1 2">
    <name type="scientific">Citrullus colocynthis</name>
    <name type="common">colocynth</name>
    <dbReference type="NCBI Taxonomy" id="252529"/>
    <lineage>
        <taxon>Eukaryota</taxon>
        <taxon>Viridiplantae</taxon>
        <taxon>Streptophyta</taxon>
        <taxon>Embryophyta</taxon>
        <taxon>Tracheophyta</taxon>
        <taxon>Spermatophyta</taxon>
        <taxon>Magnoliopsida</taxon>
        <taxon>eudicotyledons</taxon>
        <taxon>Gunneridae</taxon>
        <taxon>Pentapetalae</taxon>
        <taxon>rosids</taxon>
        <taxon>fabids</taxon>
        <taxon>Cucurbitales</taxon>
        <taxon>Cucurbitaceae</taxon>
        <taxon>Benincaseae</taxon>
        <taxon>Citrullus</taxon>
    </lineage>
</organism>
<dbReference type="EMBL" id="OZ021740">
    <property type="protein sequence ID" value="CAK9324306.1"/>
    <property type="molecule type" value="Genomic_DNA"/>
</dbReference>
<dbReference type="Proteomes" id="UP001642487">
    <property type="component" value="Chromosome 6"/>
</dbReference>
<keyword evidence="2" id="KW-1185">Reference proteome</keyword>